<dbReference type="OMA" id="WIWYCFL"/>
<keyword evidence="4 8" id="KW-1133">Transmembrane helix</keyword>
<feature type="transmembrane region" description="Helical" evidence="8">
    <location>
        <begin position="319"/>
        <end position="344"/>
    </location>
</feature>
<keyword evidence="2" id="KW-1003">Cell membrane</keyword>
<accession>A0A8B8HH47</accession>
<evidence type="ECO:0000313" key="10">
    <source>
        <dbReference type="RefSeq" id="XP_026484148.2"/>
    </source>
</evidence>
<proteinExistence type="predicted"/>
<evidence type="ECO:0000256" key="8">
    <source>
        <dbReference type="SAM" id="Phobius"/>
    </source>
</evidence>
<evidence type="ECO:0000256" key="6">
    <source>
        <dbReference type="ARBA" id="ARBA00023170"/>
    </source>
</evidence>
<keyword evidence="9" id="KW-1185">Reference proteome</keyword>
<protein>
    <submittedName>
        <fullName evidence="10">Ionotropic receptor 25a-like</fullName>
    </submittedName>
</protein>
<dbReference type="OrthoDB" id="8050636at2759"/>
<evidence type="ECO:0000256" key="1">
    <source>
        <dbReference type="ARBA" id="ARBA00004651"/>
    </source>
</evidence>
<reference evidence="10" key="1">
    <citation type="submission" date="2025-08" db="UniProtKB">
        <authorList>
            <consortium name="RefSeq"/>
        </authorList>
    </citation>
    <scope>IDENTIFICATION</scope>
    <source>
        <tissue evidence="10">Whole body</tissue>
    </source>
</reference>
<keyword evidence="5 8" id="KW-0472">Membrane</keyword>
<evidence type="ECO:0000256" key="2">
    <source>
        <dbReference type="ARBA" id="ARBA00022475"/>
    </source>
</evidence>
<dbReference type="Gene3D" id="3.40.190.10">
    <property type="entry name" value="Periplasmic binding protein-like II"/>
    <property type="match status" value="1"/>
</dbReference>
<comment type="subcellular location">
    <subcellularLocation>
        <location evidence="1">Cell membrane</location>
        <topology evidence="1">Multi-pass membrane protein</topology>
    </subcellularLocation>
</comment>
<dbReference type="AlphaFoldDB" id="A0A8B8HH47"/>
<dbReference type="GO" id="GO:0005886">
    <property type="term" value="C:plasma membrane"/>
    <property type="evidence" value="ECO:0007669"/>
    <property type="project" value="UniProtKB-SubCell"/>
</dbReference>
<feature type="transmembrane region" description="Helical" evidence="8">
    <location>
        <begin position="558"/>
        <end position="579"/>
    </location>
</feature>
<evidence type="ECO:0000256" key="5">
    <source>
        <dbReference type="ARBA" id="ARBA00023136"/>
    </source>
</evidence>
<dbReference type="SUPFAM" id="SSF53850">
    <property type="entry name" value="Periplasmic binding protein-like II"/>
    <property type="match status" value="1"/>
</dbReference>
<evidence type="ECO:0000256" key="7">
    <source>
        <dbReference type="ARBA" id="ARBA00023180"/>
    </source>
</evidence>
<dbReference type="PANTHER" id="PTHR42643">
    <property type="entry name" value="IONOTROPIC RECEPTOR 20A-RELATED"/>
    <property type="match status" value="1"/>
</dbReference>
<keyword evidence="3 8" id="KW-0812">Transmembrane</keyword>
<evidence type="ECO:0000256" key="3">
    <source>
        <dbReference type="ARBA" id="ARBA00022692"/>
    </source>
</evidence>
<dbReference type="Proteomes" id="UP001652626">
    <property type="component" value="Chromosome 27"/>
</dbReference>
<dbReference type="GeneID" id="113392086"/>
<dbReference type="RefSeq" id="XP_026484148.2">
    <property type="nucleotide sequence ID" value="XM_026628363.2"/>
</dbReference>
<organism evidence="9 10">
    <name type="scientific">Vanessa tameamea</name>
    <name type="common">Kamehameha butterfly</name>
    <dbReference type="NCBI Taxonomy" id="334116"/>
    <lineage>
        <taxon>Eukaryota</taxon>
        <taxon>Metazoa</taxon>
        <taxon>Ecdysozoa</taxon>
        <taxon>Arthropoda</taxon>
        <taxon>Hexapoda</taxon>
        <taxon>Insecta</taxon>
        <taxon>Pterygota</taxon>
        <taxon>Neoptera</taxon>
        <taxon>Endopterygota</taxon>
        <taxon>Lepidoptera</taxon>
        <taxon>Glossata</taxon>
        <taxon>Ditrysia</taxon>
        <taxon>Papilionoidea</taxon>
        <taxon>Nymphalidae</taxon>
        <taxon>Nymphalinae</taxon>
        <taxon>Vanessa</taxon>
    </lineage>
</organism>
<evidence type="ECO:0000313" key="9">
    <source>
        <dbReference type="Proteomes" id="UP001652626"/>
    </source>
</evidence>
<feature type="transmembrane region" description="Helical" evidence="8">
    <location>
        <begin position="365"/>
        <end position="388"/>
    </location>
</feature>
<keyword evidence="7" id="KW-0325">Glycoprotein</keyword>
<dbReference type="InterPro" id="IPR052192">
    <property type="entry name" value="Insect_Ionotropic_Sensory_Rcpt"/>
</dbReference>
<evidence type="ECO:0000256" key="4">
    <source>
        <dbReference type="ARBA" id="ARBA00022989"/>
    </source>
</evidence>
<keyword evidence="6" id="KW-0675">Receptor</keyword>
<name>A0A8B8HH47_VANTA</name>
<gene>
    <name evidence="10" type="primary">LOC113392086</name>
</gene>
<sequence>MSINSLIETNIQLNDCDGIENLAKSAAKIAFHNFKWHYVTLVLLNSAASCGLSAFLQAYNKTSIVANVNLKPRYSDLTKQFVLFGQTMKDVLYLIQWLEDHKFNYIGKFLIICQSNELNDCDETEAVEKLWNHKVINVAFIKHEPNCGAIGYTYDFGEDCKNSPPTKLDNWDDCLQNGEYCGNMFPIKLKNLHRCPIVVSTFIQVPYMNITDDVPSGADGDLLRILIEALNATLVIMTPHYGNGWGNLDDNGTWVGSLGDLYDLANFSMTSASITQSRYQDFQMSSFYYTVTLVWVTHPPEMEMPYYKLLRPFKVDTQIAFLVSFALVIIIFLIFKTNICIYVYKKMKFGRIPDKVLFSSWEICMGQPILLFPSNMSLCYLVLMWIWYCFLMRTFYQVHLINSLKTDIYSAQLLNIEQAIQAEYPFGGGAALKDYYINNSLVYDNWKHTQSNQYHTILLNLTEGMKFVLGMNLATAKVFLKQPGRKLHILPQKIINCPSVIFFKRFSPLVPPINRIIERLVEFGWVDVIFRNNTDTNNIEKPEDVDKPIKLSNFTGCYVILFCGWVSSFVLLIIENYYIRKTKR</sequence>
<dbReference type="PANTHER" id="PTHR42643:SF30">
    <property type="entry name" value="IONOTROPIC RECEPTOR 40A-RELATED"/>
    <property type="match status" value="1"/>
</dbReference>